<dbReference type="AlphaFoldDB" id="A0ABD3RUQ4"/>
<evidence type="ECO:0000313" key="3">
    <source>
        <dbReference type="Proteomes" id="UP001634393"/>
    </source>
</evidence>
<accession>A0ABD3RUQ4</accession>
<protein>
    <submittedName>
        <fullName evidence="2">Uncharacterized protein</fullName>
    </submittedName>
</protein>
<dbReference type="EMBL" id="JBJXBP010000008">
    <property type="protein sequence ID" value="KAL3814395.1"/>
    <property type="molecule type" value="Genomic_DNA"/>
</dbReference>
<reference evidence="2 3" key="1">
    <citation type="submission" date="2024-12" db="EMBL/GenBank/DDBJ databases">
        <title>The unique morphological basis and parallel evolutionary history of personate flowers in Penstemon.</title>
        <authorList>
            <person name="Depatie T.H."/>
            <person name="Wessinger C.A."/>
        </authorList>
    </citation>
    <scope>NUCLEOTIDE SEQUENCE [LARGE SCALE GENOMIC DNA]</scope>
    <source>
        <strain evidence="2">WTNN_2</strain>
        <tissue evidence="2">Leaf</tissue>
    </source>
</reference>
<proteinExistence type="predicted"/>
<evidence type="ECO:0000256" key="1">
    <source>
        <dbReference type="SAM" id="MobiDB-lite"/>
    </source>
</evidence>
<evidence type="ECO:0000313" key="2">
    <source>
        <dbReference type="EMBL" id="KAL3814395.1"/>
    </source>
</evidence>
<keyword evidence="3" id="KW-1185">Reference proteome</keyword>
<organism evidence="2 3">
    <name type="scientific">Penstemon smallii</name>
    <dbReference type="NCBI Taxonomy" id="265156"/>
    <lineage>
        <taxon>Eukaryota</taxon>
        <taxon>Viridiplantae</taxon>
        <taxon>Streptophyta</taxon>
        <taxon>Embryophyta</taxon>
        <taxon>Tracheophyta</taxon>
        <taxon>Spermatophyta</taxon>
        <taxon>Magnoliopsida</taxon>
        <taxon>eudicotyledons</taxon>
        <taxon>Gunneridae</taxon>
        <taxon>Pentapetalae</taxon>
        <taxon>asterids</taxon>
        <taxon>lamiids</taxon>
        <taxon>Lamiales</taxon>
        <taxon>Plantaginaceae</taxon>
        <taxon>Cheloneae</taxon>
        <taxon>Penstemon</taxon>
    </lineage>
</organism>
<feature type="region of interest" description="Disordered" evidence="1">
    <location>
        <begin position="1"/>
        <end position="27"/>
    </location>
</feature>
<comment type="caution">
    <text evidence="2">The sequence shown here is derived from an EMBL/GenBank/DDBJ whole genome shotgun (WGS) entry which is preliminary data.</text>
</comment>
<feature type="compositionally biased region" description="Basic and acidic residues" evidence="1">
    <location>
        <begin position="1"/>
        <end position="11"/>
    </location>
</feature>
<gene>
    <name evidence="2" type="ORF">ACJIZ3_015663</name>
</gene>
<name>A0ABD3RUQ4_9LAMI</name>
<dbReference type="Proteomes" id="UP001634393">
    <property type="component" value="Unassembled WGS sequence"/>
</dbReference>
<sequence length="80" mass="9709">MQRQNDWREALPRQLRLPPPSSRRRLPSLSLPQRHAIKMLKKIYGNHTIKKVHKQDLKRKKWILYSFANTQKRFFLGFLA</sequence>